<protein>
    <submittedName>
        <fullName evidence="1">Uncharacterized protein</fullName>
    </submittedName>
</protein>
<organism evidence="1 2">
    <name type="scientific">Chiloscyllium punctatum</name>
    <name type="common">Brownbanded bambooshark</name>
    <name type="synonym">Hemiscyllium punctatum</name>
    <dbReference type="NCBI Taxonomy" id="137246"/>
    <lineage>
        <taxon>Eukaryota</taxon>
        <taxon>Metazoa</taxon>
        <taxon>Chordata</taxon>
        <taxon>Craniata</taxon>
        <taxon>Vertebrata</taxon>
        <taxon>Chondrichthyes</taxon>
        <taxon>Elasmobranchii</taxon>
        <taxon>Galeomorphii</taxon>
        <taxon>Galeoidea</taxon>
        <taxon>Orectolobiformes</taxon>
        <taxon>Hemiscylliidae</taxon>
        <taxon>Chiloscyllium</taxon>
    </lineage>
</organism>
<dbReference type="Proteomes" id="UP000287033">
    <property type="component" value="Unassembled WGS sequence"/>
</dbReference>
<keyword evidence="2" id="KW-1185">Reference proteome</keyword>
<sequence length="182" mass="19354">RVPRPTYPLGTPGLGCVEARGSEGVRERVPQPTYPLEAPGLAVSRRGGVRERVPRPTYPLGTPGLGCIEARGSEGVRERVPRPTYPLEAPGLGCIKARGSEGVRERVPRPTYPLEAPGLGCIEAGLQLGEVVVEVEQLVVLLLKKLTQTLLPPLEVLVSVVDDPQEGVPSRHQSVVAAGDIV</sequence>
<name>A0A401TUR9_CHIPU</name>
<proteinExistence type="predicted"/>
<dbReference type="AlphaFoldDB" id="A0A401TUR9"/>
<reference evidence="1 2" key="1">
    <citation type="journal article" date="2018" name="Nat. Ecol. Evol.">
        <title>Shark genomes provide insights into elasmobranch evolution and the origin of vertebrates.</title>
        <authorList>
            <person name="Hara Y"/>
            <person name="Yamaguchi K"/>
            <person name="Onimaru K"/>
            <person name="Kadota M"/>
            <person name="Koyanagi M"/>
            <person name="Keeley SD"/>
            <person name="Tatsumi K"/>
            <person name="Tanaka K"/>
            <person name="Motone F"/>
            <person name="Kageyama Y"/>
            <person name="Nozu R"/>
            <person name="Adachi N"/>
            <person name="Nishimura O"/>
            <person name="Nakagawa R"/>
            <person name="Tanegashima C"/>
            <person name="Kiyatake I"/>
            <person name="Matsumoto R"/>
            <person name="Murakumo K"/>
            <person name="Nishida K"/>
            <person name="Terakita A"/>
            <person name="Kuratani S"/>
            <person name="Sato K"/>
            <person name="Hyodo S Kuraku.S."/>
        </authorList>
    </citation>
    <scope>NUCLEOTIDE SEQUENCE [LARGE SCALE GENOMIC DNA]</scope>
</reference>
<dbReference type="EMBL" id="BEZZ01188314">
    <property type="protein sequence ID" value="GCC46368.1"/>
    <property type="molecule type" value="Genomic_DNA"/>
</dbReference>
<evidence type="ECO:0000313" key="1">
    <source>
        <dbReference type="EMBL" id="GCC46368.1"/>
    </source>
</evidence>
<gene>
    <name evidence="1" type="ORF">chiPu_0030624</name>
</gene>
<accession>A0A401TUR9</accession>
<comment type="caution">
    <text evidence="1">The sequence shown here is derived from an EMBL/GenBank/DDBJ whole genome shotgun (WGS) entry which is preliminary data.</text>
</comment>
<evidence type="ECO:0000313" key="2">
    <source>
        <dbReference type="Proteomes" id="UP000287033"/>
    </source>
</evidence>
<feature type="non-terminal residue" evidence="1">
    <location>
        <position position="1"/>
    </location>
</feature>